<dbReference type="SUPFAM" id="SSF49785">
    <property type="entry name" value="Galactose-binding domain-like"/>
    <property type="match status" value="1"/>
</dbReference>
<protein>
    <recommendedName>
        <fullName evidence="3">Carbohydrate-binding protein</fullName>
    </recommendedName>
</protein>
<accession>A0A4Q7YSA0</accession>
<dbReference type="EMBL" id="SHKW01000001">
    <property type="protein sequence ID" value="RZU39735.1"/>
    <property type="molecule type" value="Genomic_DNA"/>
</dbReference>
<dbReference type="InterPro" id="IPR008979">
    <property type="entry name" value="Galactose-bd-like_sf"/>
</dbReference>
<dbReference type="AlphaFoldDB" id="A0A4Q7YSA0"/>
<keyword evidence="2" id="KW-1185">Reference proteome</keyword>
<evidence type="ECO:0000313" key="1">
    <source>
        <dbReference type="EMBL" id="RZU39735.1"/>
    </source>
</evidence>
<comment type="caution">
    <text evidence="1">The sequence shown here is derived from an EMBL/GenBank/DDBJ whole genome shotgun (WGS) entry which is preliminary data.</text>
</comment>
<name>A0A4Q7YSA0_9BACT</name>
<dbReference type="Proteomes" id="UP000292958">
    <property type="component" value="Unassembled WGS sequence"/>
</dbReference>
<proteinExistence type="predicted"/>
<dbReference type="Gene3D" id="2.60.120.260">
    <property type="entry name" value="Galactose-binding domain-like"/>
    <property type="match status" value="1"/>
</dbReference>
<sequence>MQEDGSWLDLERIASVEISSEDPNFPIEHALGKASTRGWRAAAPGPQKIRLLFDAPQTIRRIQLHFVDRVSERSQEFWLLALVGDELRDVVRQQWNFSPNGTTEELEDYKVELNGVTALELRIDPDRSHDPKQSQHVATLERLRLA</sequence>
<organism evidence="1 2">
    <name type="scientific">Edaphobacter modestus</name>
    <dbReference type="NCBI Taxonomy" id="388466"/>
    <lineage>
        <taxon>Bacteria</taxon>
        <taxon>Pseudomonadati</taxon>
        <taxon>Acidobacteriota</taxon>
        <taxon>Terriglobia</taxon>
        <taxon>Terriglobales</taxon>
        <taxon>Acidobacteriaceae</taxon>
        <taxon>Edaphobacter</taxon>
    </lineage>
</organism>
<reference evidence="1 2" key="1">
    <citation type="submission" date="2019-02" db="EMBL/GenBank/DDBJ databases">
        <title>Genomic Encyclopedia of Archaeal and Bacterial Type Strains, Phase II (KMG-II): from individual species to whole genera.</title>
        <authorList>
            <person name="Goeker M."/>
        </authorList>
    </citation>
    <scope>NUCLEOTIDE SEQUENCE [LARGE SCALE GENOMIC DNA]</scope>
    <source>
        <strain evidence="1 2">DSM 18101</strain>
    </source>
</reference>
<gene>
    <name evidence="1" type="ORF">BDD14_1128</name>
</gene>
<evidence type="ECO:0008006" key="3">
    <source>
        <dbReference type="Google" id="ProtNLM"/>
    </source>
</evidence>
<evidence type="ECO:0000313" key="2">
    <source>
        <dbReference type="Proteomes" id="UP000292958"/>
    </source>
</evidence>